<accession>A0A0D1XSQ8</accession>
<dbReference type="AlphaFoldDB" id="A0A0D1XSQ8"/>
<evidence type="ECO:0000313" key="3">
    <source>
        <dbReference type="EMBL" id="KIW05771.1"/>
    </source>
</evidence>
<dbReference type="STRING" id="253628.A0A0D1XSQ8"/>
<gene>
    <name evidence="3" type="ORF">PV09_03627</name>
</gene>
<dbReference type="PANTHER" id="PTHR37534">
    <property type="entry name" value="TRANSCRIPTIONAL ACTIVATOR PROTEIN UGA3"/>
    <property type="match status" value="1"/>
</dbReference>
<proteinExistence type="predicted"/>
<keyword evidence="4" id="KW-1185">Reference proteome</keyword>
<organism evidence="3 4">
    <name type="scientific">Verruconis gallopava</name>
    <dbReference type="NCBI Taxonomy" id="253628"/>
    <lineage>
        <taxon>Eukaryota</taxon>
        <taxon>Fungi</taxon>
        <taxon>Dikarya</taxon>
        <taxon>Ascomycota</taxon>
        <taxon>Pezizomycotina</taxon>
        <taxon>Dothideomycetes</taxon>
        <taxon>Pleosporomycetidae</taxon>
        <taxon>Venturiales</taxon>
        <taxon>Sympoventuriaceae</taxon>
        <taxon>Verruconis</taxon>
    </lineage>
</organism>
<dbReference type="InParanoid" id="A0A0D1XSQ8"/>
<dbReference type="GO" id="GO:0045944">
    <property type="term" value="P:positive regulation of transcription by RNA polymerase II"/>
    <property type="evidence" value="ECO:0007669"/>
    <property type="project" value="TreeGrafter"/>
</dbReference>
<sequence length="374" mass="42547">METWPEHAAIDFMWLGMKYYDKSISLLMKHISEGHHAQRDGYNRRYDDETIAAATILCNYEFLSATTAGWSRHLDGTQSLLQLNHEEGLFQFQPSPRPAASVPKPPKALRAVFWNFARQDFLASLIACKPTRLDTDDLDMWRAMGLLLNDRGLVVSSNNSIDPSEESMGDDMISNALVWLLSKIANFIATVSDDDSQATAVWQALDLEVKVWYEGLPSSFQPSARIPIDDQISPNLKWETWYSNSMCASTMQSYHMARMLLLIHRPSKILYGWASSHEPGMVAQRKDLLSVYRSMQTELRTHAIEICSIALGRPHDPARIHMLQPLYIAGRCLTDARDQKIVITLIQDIEKDLGWATGYRVEQLLEEWKLSSSP</sequence>
<dbReference type="GeneID" id="27311600"/>
<dbReference type="GO" id="GO:0003700">
    <property type="term" value="F:DNA-binding transcription factor activity"/>
    <property type="evidence" value="ECO:0007669"/>
    <property type="project" value="TreeGrafter"/>
</dbReference>
<reference evidence="3 4" key="1">
    <citation type="submission" date="2015-01" db="EMBL/GenBank/DDBJ databases">
        <title>The Genome Sequence of Ochroconis gallopava CBS43764.</title>
        <authorList>
            <consortium name="The Broad Institute Genomics Platform"/>
            <person name="Cuomo C."/>
            <person name="de Hoog S."/>
            <person name="Gorbushina A."/>
            <person name="Stielow B."/>
            <person name="Teixiera M."/>
            <person name="Abouelleil A."/>
            <person name="Chapman S.B."/>
            <person name="Priest M."/>
            <person name="Young S.K."/>
            <person name="Wortman J."/>
            <person name="Nusbaum C."/>
            <person name="Birren B."/>
        </authorList>
    </citation>
    <scope>NUCLEOTIDE SEQUENCE [LARGE SCALE GENOMIC DNA]</scope>
    <source>
        <strain evidence="3 4">CBS 43764</strain>
    </source>
</reference>
<evidence type="ECO:0000256" key="2">
    <source>
        <dbReference type="ARBA" id="ARBA00023242"/>
    </source>
</evidence>
<dbReference type="Pfam" id="PF11951">
    <property type="entry name" value="Fungal_trans_2"/>
    <property type="match status" value="1"/>
</dbReference>
<dbReference type="CDD" id="cd12148">
    <property type="entry name" value="fungal_TF_MHR"/>
    <property type="match status" value="1"/>
</dbReference>
<keyword evidence="2" id="KW-0539">Nucleus</keyword>
<dbReference type="HOGENOM" id="CLU_013869_4_0_1"/>
<comment type="subcellular location">
    <subcellularLocation>
        <location evidence="1">Nucleus</location>
    </subcellularLocation>
</comment>
<evidence type="ECO:0008006" key="5">
    <source>
        <dbReference type="Google" id="ProtNLM"/>
    </source>
</evidence>
<dbReference type="Proteomes" id="UP000053259">
    <property type="component" value="Unassembled WGS sequence"/>
</dbReference>
<dbReference type="VEuPathDB" id="FungiDB:PV09_03627"/>
<dbReference type="InterPro" id="IPR021858">
    <property type="entry name" value="Fun_TF"/>
</dbReference>
<dbReference type="EMBL" id="KN847537">
    <property type="protein sequence ID" value="KIW05771.1"/>
    <property type="molecule type" value="Genomic_DNA"/>
</dbReference>
<evidence type="ECO:0000256" key="1">
    <source>
        <dbReference type="ARBA" id="ARBA00004123"/>
    </source>
</evidence>
<dbReference type="RefSeq" id="XP_016215640.1">
    <property type="nucleotide sequence ID" value="XM_016356847.1"/>
</dbReference>
<name>A0A0D1XSQ8_9PEZI</name>
<evidence type="ECO:0000313" key="4">
    <source>
        <dbReference type="Proteomes" id="UP000053259"/>
    </source>
</evidence>
<dbReference type="PANTHER" id="PTHR37534:SF9">
    <property type="entry name" value="ZN(II)2CYS6 TRANSCRIPTION FACTOR (EUROFUNG)"/>
    <property type="match status" value="1"/>
</dbReference>
<dbReference type="GO" id="GO:0005634">
    <property type="term" value="C:nucleus"/>
    <property type="evidence" value="ECO:0007669"/>
    <property type="project" value="UniProtKB-SubCell"/>
</dbReference>
<protein>
    <recommendedName>
        <fullName evidence="5">Transcription factor domain-containing protein</fullName>
    </recommendedName>
</protein>
<dbReference type="OrthoDB" id="5418899at2759"/>
<dbReference type="GO" id="GO:0000976">
    <property type="term" value="F:transcription cis-regulatory region binding"/>
    <property type="evidence" value="ECO:0007669"/>
    <property type="project" value="TreeGrafter"/>
</dbReference>